<reference evidence="1" key="1">
    <citation type="submission" date="2021-05" db="EMBL/GenBank/DDBJ databases">
        <authorList>
            <person name="Alioto T."/>
            <person name="Alioto T."/>
            <person name="Gomez Garrido J."/>
        </authorList>
    </citation>
    <scope>NUCLEOTIDE SEQUENCE</scope>
</reference>
<evidence type="ECO:0000313" key="1">
    <source>
        <dbReference type="EMBL" id="CAG6625923.1"/>
    </source>
</evidence>
<protein>
    <submittedName>
        <fullName evidence="1">Uncharacterized protein</fullName>
    </submittedName>
</protein>
<dbReference type="EMBL" id="HBUF01061217">
    <property type="protein sequence ID" value="CAG6625923.1"/>
    <property type="molecule type" value="Transcribed_RNA"/>
</dbReference>
<proteinExistence type="predicted"/>
<accession>A0A8D8VJX1</accession>
<dbReference type="AlphaFoldDB" id="A0A8D8VJX1"/>
<sequence length="119" mass="14197">MLLSLIIERRDESYAGNMYSQKYGSNRKERSWKTKEDIEKLIEDMREKEVTRDEAQDRDMWRSQTKTLTQLEREKKKTPLYSTTLMNKKIPPINTGSNFCPLFFNVLKNLYLSNLSIHT</sequence>
<name>A0A8D8VJX1_9HEMI</name>
<organism evidence="1">
    <name type="scientific">Cacopsylla melanoneura</name>
    <dbReference type="NCBI Taxonomy" id="428564"/>
    <lineage>
        <taxon>Eukaryota</taxon>
        <taxon>Metazoa</taxon>
        <taxon>Ecdysozoa</taxon>
        <taxon>Arthropoda</taxon>
        <taxon>Hexapoda</taxon>
        <taxon>Insecta</taxon>
        <taxon>Pterygota</taxon>
        <taxon>Neoptera</taxon>
        <taxon>Paraneoptera</taxon>
        <taxon>Hemiptera</taxon>
        <taxon>Sternorrhyncha</taxon>
        <taxon>Psylloidea</taxon>
        <taxon>Psyllidae</taxon>
        <taxon>Psyllinae</taxon>
        <taxon>Cacopsylla</taxon>
    </lineage>
</organism>